<evidence type="ECO:0000256" key="1">
    <source>
        <dbReference type="ARBA" id="ARBA00004571"/>
    </source>
</evidence>
<dbReference type="AlphaFoldDB" id="A0A7W7N4B6"/>
<evidence type="ECO:0000256" key="6">
    <source>
        <dbReference type="ARBA" id="ARBA00023004"/>
    </source>
</evidence>
<evidence type="ECO:0000256" key="10">
    <source>
        <dbReference type="ARBA" id="ARBA00023237"/>
    </source>
</evidence>
<keyword evidence="7" id="KW-0406">Ion transport</keyword>
<evidence type="ECO:0000256" key="5">
    <source>
        <dbReference type="ARBA" id="ARBA00022692"/>
    </source>
</evidence>
<dbReference type="Gene3D" id="2.40.170.20">
    <property type="entry name" value="TonB-dependent receptor, beta-barrel domain"/>
    <property type="match status" value="1"/>
</dbReference>
<evidence type="ECO:0000256" key="2">
    <source>
        <dbReference type="ARBA" id="ARBA00022448"/>
    </source>
</evidence>
<keyword evidence="16" id="KW-1185">Reference proteome</keyword>
<evidence type="ECO:0000313" key="16">
    <source>
        <dbReference type="Proteomes" id="UP000539957"/>
    </source>
</evidence>
<evidence type="ECO:0000256" key="9">
    <source>
        <dbReference type="ARBA" id="ARBA00023136"/>
    </source>
</evidence>
<evidence type="ECO:0000256" key="11">
    <source>
        <dbReference type="PROSITE-ProRule" id="PRU01360"/>
    </source>
</evidence>
<dbReference type="InterPro" id="IPR000531">
    <property type="entry name" value="Beta-barrel_TonB"/>
</dbReference>
<dbReference type="InterPro" id="IPR012910">
    <property type="entry name" value="Plug_dom"/>
</dbReference>
<dbReference type="EMBL" id="JACHKY010000005">
    <property type="protein sequence ID" value="MBB4799263.1"/>
    <property type="molecule type" value="Genomic_DNA"/>
</dbReference>
<dbReference type="Pfam" id="PF07715">
    <property type="entry name" value="Plug"/>
    <property type="match status" value="1"/>
</dbReference>
<keyword evidence="8 12" id="KW-0798">TonB box</keyword>
<sequence length="727" mass="78731">MIEDAGISNLDDVAQMTPGLTFYSPFGEQIPTPVIRGISQTNIFGETNAAVFVDGVYVSGRQGLNLSQLDIARIEVVKGPQSALYGRNSFSGAINIITAEPSDVFSGKGEVTVGDHGRRAARLSVSGPLVADKLSGRLAVGYDRWDGAFDNTIKDGPDIGGSTYQTLLASLAAHPTPRLDLGASLYVSHDEIDQAAVASVAANCERNSAGAYQTVCGEIAQAPVNAAFGAIRGATGDTRDLTKISLTGEWRGDFLTVNALTGFSDLTYESVTDGSRTATGSTLFLYEKTGGPPFRLGAFAVEMLRIARPVEVQEFSQEIRASTPQDRRVRVSLGAFYYEVETTTGDVGIQALTPKPEDFSSFAPNIRLPFPPFAVVAPVGNLAFGGWFNGTDVDPNANSRADTKGWALFGSVDGEITPQLTARAELRYAYDEQSFVSPAGVAQSDDWKAVTSRFTLDWRARDGLLVYATAARGAKPGGISYDVQSARINSYDPETLWNYELGLKTTSTDRRFTSDLSVYYIDWQDILIPQIYTPAPPALPYAVETNAGSASVYGAELQSQMRWTPTFTTSLGLSYNDARFDDAVLATYATFPSYAATGGDVSGNQLAQTSKWQANGSFTYERDLTADWRWTLRGDAFYRTKQFNGADNLSWVPSRGTVNLRTGVRSDRWTIEAFVDNLFDDVKPTGAFRDVSFTNTADGANVTFFPWRMSVSYSPGRTAGLVVRARF</sequence>
<keyword evidence="3 11" id="KW-1134">Transmembrane beta strand</keyword>
<keyword evidence="5 11" id="KW-0812">Transmembrane</keyword>
<dbReference type="SUPFAM" id="SSF56935">
    <property type="entry name" value="Porins"/>
    <property type="match status" value="1"/>
</dbReference>
<comment type="similarity">
    <text evidence="11 12">Belongs to the TonB-dependent receptor family.</text>
</comment>
<evidence type="ECO:0000256" key="7">
    <source>
        <dbReference type="ARBA" id="ARBA00023065"/>
    </source>
</evidence>
<keyword evidence="15" id="KW-0675">Receptor</keyword>
<dbReference type="PANTHER" id="PTHR32552">
    <property type="entry name" value="FERRICHROME IRON RECEPTOR-RELATED"/>
    <property type="match status" value="1"/>
</dbReference>
<keyword evidence="6" id="KW-0408">Iron</keyword>
<dbReference type="InterPro" id="IPR039426">
    <property type="entry name" value="TonB-dep_rcpt-like"/>
</dbReference>
<evidence type="ECO:0000259" key="14">
    <source>
        <dbReference type="Pfam" id="PF07715"/>
    </source>
</evidence>
<keyword evidence="9 11" id="KW-0472">Membrane</keyword>
<dbReference type="PANTHER" id="PTHR32552:SF81">
    <property type="entry name" value="TONB-DEPENDENT OUTER MEMBRANE RECEPTOR"/>
    <property type="match status" value="1"/>
</dbReference>
<dbReference type="Pfam" id="PF00593">
    <property type="entry name" value="TonB_dep_Rec_b-barrel"/>
    <property type="match status" value="1"/>
</dbReference>
<evidence type="ECO:0000256" key="8">
    <source>
        <dbReference type="ARBA" id="ARBA00023077"/>
    </source>
</evidence>
<dbReference type="GO" id="GO:0006826">
    <property type="term" value="P:iron ion transport"/>
    <property type="evidence" value="ECO:0007669"/>
    <property type="project" value="UniProtKB-KW"/>
</dbReference>
<feature type="domain" description="TonB-dependent receptor-like beta-barrel" evidence="13">
    <location>
        <begin position="235"/>
        <end position="678"/>
    </location>
</feature>
<gene>
    <name evidence="15" type="ORF">HNP32_003019</name>
</gene>
<organism evidence="15 16">
    <name type="scientific">Brevundimonas bullata</name>
    <dbReference type="NCBI Taxonomy" id="13160"/>
    <lineage>
        <taxon>Bacteria</taxon>
        <taxon>Pseudomonadati</taxon>
        <taxon>Pseudomonadota</taxon>
        <taxon>Alphaproteobacteria</taxon>
        <taxon>Caulobacterales</taxon>
        <taxon>Caulobacteraceae</taxon>
        <taxon>Brevundimonas</taxon>
    </lineage>
</organism>
<keyword evidence="10 11" id="KW-0998">Cell outer membrane</keyword>
<dbReference type="InterPro" id="IPR036942">
    <property type="entry name" value="Beta-barrel_TonB_sf"/>
</dbReference>
<protein>
    <submittedName>
        <fullName evidence="15">Iron complex outermembrane receptor protein</fullName>
    </submittedName>
</protein>
<dbReference type="GO" id="GO:0009279">
    <property type="term" value="C:cell outer membrane"/>
    <property type="evidence" value="ECO:0007669"/>
    <property type="project" value="UniProtKB-SubCell"/>
</dbReference>
<proteinExistence type="inferred from homology"/>
<evidence type="ECO:0000313" key="15">
    <source>
        <dbReference type="EMBL" id="MBB4799263.1"/>
    </source>
</evidence>
<comment type="caution">
    <text evidence="15">The sequence shown here is derived from an EMBL/GenBank/DDBJ whole genome shotgun (WGS) entry which is preliminary data.</text>
</comment>
<accession>A0A7W7N4B6</accession>
<evidence type="ECO:0000259" key="13">
    <source>
        <dbReference type="Pfam" id="PF00593"/>
    </source>
</evidence>
<dbReference type="PROSITE" id="PS52016">
    <property type="entry name" value="TONB_DEPENDENT_REC_3"/>
    <property type="match status" value="1"/>
</dbReference>
<evidence type="ECO:0000256" key="12">
    <source>
        <dbReference type="RuleBase" id="RU003357"/>
    </source>
</evidence>
<reference evidence="15 16" key="1">
    <citation type="submission" date="2020-08" db="EMBL/GenBank/DDBJ databases">
        <title>Functional genomics of gut bacteria from endangered species of beetles.</title>
        <authorList>
            <person name="Carlos-Shanley C."/>
        </authorList>
    </citation>
    <scope>NUCLEOTIDE SEQUENCE [LARGE SCALE GENOMIC DNA]</scope>
    <source>
        <strain evidence="15 16">S00123</strain>
    </source>
</reference>
<dbReference type="Proteomes" id="UP000539957">
    <property type="component" value="Unassembled WGS sequence"/>
</dbReference>
<evidence type="ECO:0000256" key="4">
    <source>
        <dbReference type="ARBA" id="ARBA00022496"/>
    </source>
</evidence>
<evidence type="ECO:0000256" key="3">
    <source>
        <dbReference type="ARBA" id="ARBA00022452"/>
    </source>
</evidence>
<comment type="subcellular location">
    <subcellularLocation>
        <location evidence="1 11">Cell outer membrane</location>
        <topology evidence="1 11">Multi-pass membrane protein</topology>
    </subcellularLocation>
</comment>
<keyword evidence="4" id="KW-0410">Iron transport</keyword>
<feature type="domain" description="TonB-dependent receptor plug" evidence="14">
    <location>
        <begin position="2"/>
        <end position="93"/>
    </location>
</feature>
<keyword evidence="2 11" id="KW-0813">Transport</keyword>
<name>A0A7W7N4B6_9CAUL</name>